<proteinExistence type="predicted"/>
<comment type="caution">
    <text evidence="1">The sequence shown here is derived from an EMBL/GenBank/DDBJ whole genome shotgun (WGS) entry which is preliminary data.</text>
</comment>
<sequence length="201" mass="23152">MTKQNRNIIFKTIAIDAETNRLVEKICKRYSLKKGEIVRLAFLYLEKAHINPADAPESVKSELAKINKRQDDVIRFIRKYEEDQLNPMIRTSHSIAVRFDSTVKEQKELITSEINTSRELQDNVLKKITETFNQHAGVINNQAKQINDLTGVINLSSKKQERNNNKLLKLIPLYSELATCGVMDGKRKENLRAEINDLISE</sequence>
<dbReference type="OrthoDB" id="1043177at2"/>
<dbReference type="InterPro" id="IPR048012">
    <property type="entry name" value="BfmA-like_N"/>
</dbReference>
<evidence type="ECO:0000313" key="1">
    <source>
        <dbReference type="EMBL" id="RRD57560.1"/>
    </source>
</evidence>
<dbReference type="Proteomes" id="UP000278609">
    <property type="component" value="Unassembled WGS sequence"/>
</dbReference>
<name>A0A3P1XHU6_TANFO</name>
<reference evidence="1 2" key="1">
    <citation type="submission" date="2018-11" db="EMBL/GenBank/DDBJ databases">
        <title>Genomes From Bacteria Associated with the Canine Oral Cavity: a Test Case for Automated Genome-Based Taxonomic Assignment.</title>
        <authorList>
            <person name="Coil D.A."/>
            <person name="Jospin G."/>
            <person name="Darling A.E."/>
            <person name="Wallis C."/>
            <person name="Davis I.J."/>
            <person name="Harris S."/>
            <person name="Eisen J.A."/>
            <person name="Holcombe L.J."/>
            <person name="O'Flynn C."/>
        </authorList>
    </citation>
    <scope>NUCLEOTIDE SEQUENCE [LARGE SCALE GENOMIC DNA]</scope>
    <source>
        <strain evidence="1 2">OH2617_COT-023</strain>
    </source>
</reference>
<protein>
    <submittedName>
        <fullName evidence="1">Clindamycin resistance transfer factor BtgA</fullName>
    </submittedName>
</protein>
<dbReference type="RefSeq" id="WP_124752595.1">
    <property type="nucleotide sequence ID" value="NZ_RQYS01000077.1"/>
</dbReference>
<dbReference type="AlphaFoldDB" id="A0A3P1XHU6"/>
<gene>
    <name evidence="1" type="ORF">EII40_12815</name>
</gene>
<organism evidence="1 2">
    <name type="scientific">Tannerella forsythia</name>
    <name type="common">Bacteroides forsythus</name>
    <dbReference type="NCBI Taxonomy" id="28112"/>
    <lineage>
        <taxon>Bacteria</taxon>
        <taxon>Pseudomonadati</taxon>
        <taxon>Bacteroidota</taxon>
        <taxon>Bacteroidia</taxon>
        <taxon>Bacteroidales</taxon>
        <taxon>Tannerellaceae</taxon>
        <taxon>Tannerella</taxon>
    </lineage>
</organism>
<dbReference type="EMBL" id="RQYS01000077">
    <property type="protein sequence ID" value="RRD57560.1"/>
    <property type="molecule type" value="Genomic_DNA"/>
</dbReference>
<evidence type="ECO:0000313" key="2">
    <source>
        <dbReference type="Proteomes" id="UP000278609"/>
    </source>
</evidence>
<accession>A0A3P1XHU6</accession>
<dbReference type="NCBIfam" id="NF041200">
    <property type="entry name" value="mob_BfmA_Nterm"/>
    <property type="match status" value="1"/>
</dbReference>